<gene>
    <name evidence="1" type="ORF">E2L05_19685</name>
</gene>
<name>A0A4V3BA54_9RHOB</name>
<comment type="caution">
    <text evidence="1">The sequence shown here is derived from an EMBL/GenBank/DDBJ whole genome shotgun (WGS) entry which is preliminary data.</text>
</comment>
<evidence type="ECO:0000313" key="1">
    <source>
        <dbReference type="EMBL" id="TDL81749.1"/>
    </source>
</evidence>
<organism evidence="1 2">
    <name type="scientific">Meridianimarinicoccus aquatilis</name>
    <dbReference type="NCBI Taxonomy" id="2552766"/>
    <lineage>
        <taxon>Bacteria</taxon>
        <taxon>Pseudomonadati</taxon>
        <taxon>Pseudomonadota</taxon>
        <taxon>Alphaproteobacteria</taxon>
        <taxon>Rhodobacterales</taxon>
        <taxon>Paracoccaceae</taxon>
        <taxon>Meridianimarinicoccus</taxon>
    </lineage>
</organism>
<sequence length="89" mass="9885">MAALPLPAAAGQIEQACATSDRGGKNTRVCTCIQRIADQLLTAKDQRLAASFFKDPHKAQEVRQSDRSNDERFWVVYKQFGALAEQSCR</sequence>
<dbReference type="AlphaFoldDB" id="A0A4V3BA54"/>
<proteinExistence type="predicted"/>
<dbReference type="EMBL" id="SMZO01000092">
    <property type="protein sequence ID" value="TDL81749.1"/>
    <property type="molecule type" value="Genomic_DNA"/>
</dbReference>
<dbReference type="OrthoDB" id="7659053at2"/>
<dbReference type="Proteomes" id="UP000294562">
    <property type="component" value="Unassembled WGS sequence"/>
</dbReference>
<accession>A0A4V3BA54</accession>
<keyword evidence="2" id="KW-1185">Reference proteome</keyword>
<reference evidence="1 2" key="1">
    <citation type="submission" date="2019-03" db="EMBL/GenBank/DDBJ databases">
        <title>Rhodobacteraceae bacterium SM1902, a new member of the family Rhodobacteraceae isolated from Yantai.</title>
        <authorList>
            <person name="Sun Y."/>
        </authorList>
    </citation>
    <scope>NUCLEOTIDE SEQUENCE [LARGE SCALE GENOMIC DNA]</scope>
    <source>
        <strain evidence="1 2">SM1902</strain>
    </source>
</reference>
<protein>
    <recommendedName>
        <fullName evidence="3">Arginine transporter</fullName>
    </recommendedName>
</protein>
<evidence type="ECO:0008006" key="3">
    <source>
        <dbReference type="Google" id="ProtNLM"/>
    </source>
</evidence>
<evidence type="ECO:0000313" key="2">
    <source>
        <dbReference type="Proteomes" id="UP000294562"/>
    </source>
</evidence>